<dbReference type="InterPro" id="IPR013324">
    <property type="entry name" value="RNA_pol_sigma_r3/r4-like"/>
</dbReference>
<dbReference type="CDD" id="cd06171">
    <property type="entry name" value="Sigma70_r4"/>
    <property type="match status" value="1"/>
</dbReference>
<dbReference type="SUPFAM" id="SSF88946">
    <property type="entry name" value="Sigma2 domain of RNA polymerase sigma factors"/>
    <property type="match status" value="1"/>
</dbReference>
<dbReference type="InterPro" id="IPR039425">
    <property type="entry name" value="RNA_pol_sigma-70-like"/>
</dbReference>
<feature type="compositionally biased region" description="Basic and acidic residues" evidence="6">
    <location>
        <begin position="15"/>
        <end position="25"/>
    </location>
</feature>
<protein>
    <submittedName>
        <fullName evidence="9">Sigma-70 family RNA polymerase sigma factor</fullName>
    </submittedName>
</protein>
<dbReference type="Gene3D" id="1.10.10.10">
    <property type="entry name" value="Winged helix-like DNA-binding domain superfamily/Winged helix DNA-binding domain"/>
    <property type="match status" value="1"/>
</dbReference>
<gene>
    <name evidence="9" type="ORF">LDX50_26365</name>
</gene>
<feature type="domain" description="RNA polymerase sigma-70 region 4" evidence="8">
    <location>
        <begin position="143"/>
        <end position="191"/>
    </location>
</feature>
<dbReference type="Gene3D" id="1.10.1740.10">
    <property type="match status" value="1"/>
</dbReference>
<keyword evidence="10" id="KW-1185">Reference proteome</keyword>
<dbReference type="NCBIfam" id="TIGR02937">
    <property type="entry name" value="sigma70-ECF"/>
    <property type="match status" value="1"/>
</dbReference>
<evidence type="ECO:0000256" key="1">
    <source>
        <dbReference type="ARBA" id="ARBA00010641"/>
    </source>
</evidence>
<name>A0A9X1KZL9_9BACT</name>
<dbReference type="SUPFAM" id="SSF88659">
    <property type="entry name" value="Sigma3 and sigma4 domains of RNA polymerase sigma factors"/>
    <property type="match status" value="1"/>
</dbReference>
<organism evidence="9 10">
    <name type="scientific">Fulvivirga sedimenti</name>
    <dbReference type="NCBI Taxonomy" id="2879465"/>
    <lineage>
        <taxon>Bacteria</taxon>
        <taxon>Pseudomonadati</taxon>
        <taxon>Bacteroidota</taxon>
        <taxon>Cytophagia</taxon>
        <taxon>Cytophagales</taxon>
        <taxon>Fulvivirgaceae</taxon>
        <taxon>Fulvivirga</taxon>
    </lineage>
</organism>
<dbReference type="InterPro" id="IPR013325">
    <property type="entry name" value="RNA_pol_sigma_r2"/>
</dbReference>
<comment type="similarity">
    <text evidence="1">Belongs to the sigma-70 factor family. ECF subfamily.</text>
</comment>
<dbReference type="Pfam" id="PF04542">
    <property type="entry name" value="Sigma70_r2"/>
    <property type="match status" value="1"/>
</dbReference>
<accession>A0A9X1KZL9</accession>
<evidence type="ECO:0000256" key="4">
    <source>
        <dbReference type="ARBA" id="ARBA00023125"/>
    </source>
</evidence>
<evidence type="ECO:0000313" key="9">
    <source>
        <dbReference type="EMBL" id="MCA6078425.1"/>
    </source>
</evidence>
<dbReference type="InterPro" id="IPR007627">
    <property type="entry name" value="RNA_pol_sigma70_r2"/>
</dbReference>
<keyword evidence="3" id="KW-0731">Sigma factor</keyword>
<dbReference type="GO" id="GO:0003677">
    <property type="term" value="F:DNA binding"/>
    <property type="evidence" value="ECO:0007669"/>
    <property type="project" value="UniProtKB-KW"/>
</dbReference>
<evidence type="ECO:0000259" key="8">
    <source>
        <dbReference type="Pfam" id="PF04545"/>
    </source>
</evidence>
<sequence>MTGNFTLSPLQNPRHMTDEEIREENSLVEKAKRNPEAFGRLYDKYFEGIFHFVFRRTDDEDLAGDITSQTFLKALQNIRKYEFKGLPFSAWLYRIAANEVNKHYYKKKRTRVFSLEEERIIEIFEQTDHEFTQSQIDLLIKTLNDLPTETMEVLEMRFFEGKNFREISYILNIGESGAKMRLYRAIDKLRKNFNLNWEE</sequence>
<dbReference type="AlphaFoldDB" id="A0A9X1KZL9"/>
<dbReference type="PANTHER" id="PTHR43133">
    <property type="entry name" value="RNA POLYMERASE ECF-TYPE SIGMA FACTO"/>
    <property type="match status" value="1"/>
</dbReference>
<evidence type="ECO:0000259" key="7">
    <source>
        <dbReference type="Pfam" id="PF04542"/>
    </source>
</evidence>
<dbReference type="EMBL" id="JAIXNE010000006">
    <property type="protein sequence ID" value="MCA6078425.1"/>
    <property type="molecule type" value="Genomic_DNA"/>
</dbReference>
<keyword evidence="5" id="KW-0804">Transcription</keyword>
<feature type="region of interest" description="Disordered" evidence="6">
    <location>
        <begin position="1"/>
        <end position="25"/>
    </location>
</feature>
<dbReference type="InterPro" id="IPR007630">
    <property type="entry name" value="RNA_pol_sigma70_r4"/>
</dbReference>
<dbReference type="Pfam" id="PF04545">
    <property type="entry name" value="Sigma70_r4"/>
    <property type="match status" value="1"/>
</dbReference>
<evidence type="ECO:0000313" key="10">
    <source>
        <dbReference type="Proteomes" id="UP001139409"/>
    </source>
</evidence>
<keyword evidence="4" id="KW-0238">DNA-binding</keyword>
<feature type="domain" description="RNA polymerase sigma-70 region 2" evidence="7">
    <location>
        <begin position="41"/>
        <end position="110"/>
    </location>
</feature>
<evidence type="ECO:0000256" key="5">
    <source>
        <dbReference type="ARBA" id="ARBA00023163"/>
    </source>
</evidence>
<dbReference type="GO" id="GO:0006352">
    <property type="term" value="P:DNA-templated transcription initiation"/>
    <property type="evidence" value="ECO:0007669"/>
    <property type="project" value="InterPro"/>
</dbReference>
<feature type="compositionally biased region" description="Polar residues" evidence="6">
    <location>
        <begin position="1"/>
        <end position="11"/>
    </location>
</feature>
<evidence type="ECO:0000256" key="3">
    <source>
        <dbReference type="ARBA" id="ARBA00023082"/>
    </source>
</evidence>
<evidence type="ECO:0000256" key="6">
    <source>
        <dbReference type="SAM" id="MobiDB-lite"/>
    </source>
</evidence>
<proteinExistence type="inferred from homology"/>
<dbReference type="PANTHER" id="PTHR43133:SF8">
    <property type="entry name" value="RNA POLYMERASE SIGMA FACTOR HI_1459-RELATED"/>
    <property type="match status" value="1"/>
</dbReference>
<dbReference type="Proteomes" id="UP001139409">
    <property type="component" value="Unassembled WGS sequence"/>
</dbReference>
<reference evidence="9" key="1">
    <citation type="submission" date="2021-09" db="EMBL/GenBank/DDBJ databases">
        <title>Fulvivirga sp. isolated from coastal sediment.</title>
        <authorList>
            <person name="Yu H."/>
        </authorList>
    </citation>
    <scope>NUCLEOTIDE SEQUENCE</scope>
    <source>
        <strain evidence="9">1062</strain>
    </source>
</reference>
<keyword evidence="2" id="KW-0805">Transcription regulation</keyword>
<dbReference type="InterPro" id="IPR014284">
    <property type="entry name" value="RNA_pol_sigma-70_dom"/>
</dbReference>
<comment type="caution">
    <text evidence="9">The sequence shown here is derived from an EMBL/GenBank/DDBJ whole genome shotgun (WGS) entry which is preliminary data.</text>
</comment>
<dbReference type="GO" id="GO:0016987">
    <property type="term" value="F:sigma factor activity"/>
    <property type="evidence" value="ECO:0007669"/>
    <property type="project" value="UniProtKB-KW"/>
</dbReference>
<evidence type="ECO:0000256" key="2">
    <source>
        <dbReference type="ARBA" id="ARBA00023015"/>
    </source>
</evidence>
<dbReference type="RefSeq" id="WP_225699285.1">
    <property type="nucleotide sequence ID" value="NZ_JAIXNE010000006.1"/>
</dbReference>
<dbReference type="InterPro" id="IPR036388">
    <property type="entry name" value="WH-like_DNA-bd_sf"/>
</dbReference>